<dbReference type="RefSeq" id="WP_131447680.1">
    <property type="nucleotide sequence ID" value="NZ_SJZB01000042.1"/>
</dbReference>
<keyword evidence="2" id="KW-1185">Reference proteome</keyword>
<dbReference type="EMBL" id="SJZB01000042">
    <property type="protein sequence ID" value="TCJ12841.1"/>
    <property type="molecule type" value="Genomic_DNA"/>
</dbReference>
<organism evidence="1 2">
    <name type="scientific">Parasulfuritortus cantonensis</name>
    <dbReference type="NCBI Taxonomy" id="2528202"/>
    <lineage>
        <taxon>Bacteria</taxon>
        <taxon>Pseudomonadati</taxon>
        <taxon>Pseudomonadota</taxon>
        <taxon>Betaproteobacteria</taxon>
        <taxon>Nitrosomonadales</taxon>
        <taxon>Thiobacillaceae</taxon>
        <taxon>Parasulfuritortus</taxon>
    </lineage>
</organism>
<comment type="caution">
    <text evidence="1">The sequence shown here is derived from an EMBL/GenBank/DDBJ whole genome shotgun (WGS) entry which is preliminary data.</text>
</comment>
<sequence length="156" mass="17476">MPTITLAQLQKFEGKRIDAICDCAYHNNAENHCAHFVSHALGLHFGFTCKNMTGKGAKGANIRVHEIFPRCRQVGKWSDRPVHLTVCLAFVTSEKNVNLATKQMVNFPKKHIGIYNSGSIWHYSNTADKVVKQSPEQFARHYAGSDIGLFYGEIPT</sequence>
<evidence type="ECO:0000313" key="2">
    <source>
        <dbReference type="Proteomes" id="UP000295443"/>
    </source>
</evidence>
<accession>A0A4R1B4I2</accession>
<proteinExistence type="predicted"/>
<dbReference type="OrthoDB" id="3078754at2"/>
<gene>
    <name evidence="1" type="ORF">EZJ19_11420</name>
</gene>
<dbReference type="AlphaFoldDB" id="A0A4R1B4I2"/>
<reference evidence="1 2" key="1">
    <citation type="submission" date="2019-03" db="EMBL/GenBank/DDBJ databases">
        <title>Genome sequence of Thiobacillaceae bacterium LSR1, a sulfur-oxidizing bacterium isolated from freshwater sediment.</title>
        <authorList>
            <person name="Li S."/>
        </authorList>
    </citation>
    <scope>NUCLEOTIDE SEQUENCE [LARGE SCALE GENOMIC DNA]</scope>
    <source>
        <strain evidence="1 2">LSR1</strain>
    </source>
</reference>
<evidence type="ECO:0000313" key="1">
    <source>
        <dbReference type="EMBL" id="TCJ12841.1"/>
    </source>
</evidence>
<name>A0A4R1B4I2_9PROT</name>
<dbReference type="Proteomes" id="UP000295443">
    <property type="component" value="Unassembled WGS sequence"/>
</dbReference>
<protein>
    <submittedName>
        <fullName evidence="1">Uncharacterized protein</fullName>
    </submittedName>
</protein>